<feature type="compositionally biased region" description="Basic residues" evidence="1">
    <location>
        <begin position="325"/>
        <end position="338"/>
    </location>
</feature>
<organism evidence="2 3">
    <name type="scientific">Euplotes crassus</name>
    <dbReference type="NCBI Taxonomy" id="5936"/>
    <lineage>
        <taxon>Eukaryota</taxon>
        <taxon>Sar</taxon>
        <taxon>Alveolata</taxon>
        <taxon>Ciliophora</taxon>
        <taxon>Intramacronucleata</taxon>
        <taxon>Spirotrichea</taxon>
        <taxon>Hypotrichia</taxon>
        <taxon>Euplotida</taxon>
        <taxon>Euplotidae</taxon>
        <taxon>Moneuplotes</taxon>
    </lineage>
</organism>
<feature type="compositionally biased region" description="Polar residues" evidence="1">
    <location>
        <begin position="405"/>
        <end position="418"/>
    </location>
</feature>
<feature type="compositionally biased region" description="Polar residues" evidence="1">
    <location>
        <begin position="745"/>
        <end position="763"/>
    </location>
</feature>
<feature type="compositionally biased region" description="Polar residues" evidence="1">
    <location>
        <begin position="500"/>
        <end position="517"/>
    </location>
</feature>
<evidence type="ECO:0000256" key="1">
    <source>
        <dbReference type="SAM" id="MobiDB-lite"/>
    </source>
</evidence>
<evidence type="ECO:0000313" key="2">
    <source>
        <dbReference type="EMBL" id="CAI2366191.1"/>
    </source>
</evidence>
<dbReference type="AlphaFoldDB" id="A0AAD1XD52"/>
<feature type="region of interest" description="Disordered" evidence="1">
    <location>
        <begin position="365"/>
        <end position="463"/>
    </location>
</feature>
<evidence type="ECO:0000313" key="3">
    <source>
        <dbReference type="Proteomes" id="UP001295684"/>
    </source>
</evidence>
<dbReference type="Proteomes" id="UP001295684">
    <property type="component" value="Unassembled WGS sequence"/>
</dbReference>
<dbReference type="EMBL" id="CAMPGE010007270">
    <property type="protein sequence ID" value="CAI2366191.1"/>
    <property type="molecule type" value="Genomic_DNA"/>
</dbReference>
<protein>
    <submittedName>
        <fullName evidence="2">Uncharacterized protein</fullName>
    </submittedName>
</protein>
<feature type="region of interest" description="Disordered" evidence="1">
    <location>
        <begin position="742"/>
        <end position="763"/>
    </location>
</feature>
<comment type="caution">
    <text evidence="2">The sequence shown here is derived from an EMBL/GenBank/DDBJ whole genome shotgun (WGS) entry which is preliminary data.</text>
</comment>
<proteinExistence type="predicted"/>
<feature type="region of interest" description="Disordered" evidence="1">
    <location>
        <begin position="497"/>
        <end position="517"/>
    </location>
</feature>
<accession>A0AAD1XD52</accession>
<feature type="compositionally biased region" description="Polar residues" evidence="1">
    <location>
        <begin position="432"/>
        <end position="441"/>
    </location>
</feature>
<name>A0AAD1XD52_EUPCR</name>
<feature type="region of interest" description="Disordered" evidence="1">
    <location>
        <begin position="325"/>
        <end position="352"/>
    </location>
</feature>
<sequence length="848" mass="98076">MRGKAKLKKTTLSKQSQHKEPLLPIALLDLENTLRTEMHELVFPLKEKLTQYESNLKDIHGLVPKEQKLDLACSIKGLYDLSNKTQHHNEKIMSIFKTLDGLKSIAPGLEKLNNEIQRIDTKFTEEFYKNKLNLDTIKGKVKNLEGEMKYLSQSSGSQNSRIDSFQAFLEAIKEQLANTQLTHKVELDQRIYTLKNQFFEVDKKVTENDSRMEMFQTQFENYSLLVKKQNFDPKIKLLRADLEELDQDKADVNEFKKFSHFCKREIQNLNFRNKNQERIIKDISTEIFDQKIEKLASDVKHKRIPKDTPIHDLFVVNKMERKTSSKKIRKFKTKKKTTISRQSRRENQENSSKLLDSILKQISMDSQLKSKTQHVKDIKKRIKMQSPSSKNKNLNTNLKNRDLNFTLSSQKISLSPNLSREMEHEGGESENSETSKSQDSSVGELPPELKKVSMRSPRPPSKLVQRATITIAVPKLNSNPMKSFDEAIPPKNFSERLSGEDSQLNLPKGSFNSVNSSNTPVPLTRLIDPKLRAFSSKNTLLKLGNGQNVRKSYMARSRRISKKRDSKRPSQFCIPDNLIKSQNNEEVSEDFTEEYTGDLVALEDLDPEVLERINQLDLKIAELDKVFTTKYSEIVKYTRDQFRDLKLQCVQSDHKIDKIREETKKRVFEDSRNKQRDLADLYYSVEKLNDNRTNDLYMIRKKVIEELQSLKSCFKVIVQDIKIQHEYQSQACILPQMAPKLGSKPGSNTASLRSTSPSPYTPGCMTTSEMLTKRQALLSTLPEDYTSAQTTIEQIFQKLSNPHTKPSVTRNKRTGHILKWKSEEPKRKETRKVVFNTTIPKIEIGHLN</sequence>
<gene>
    <name evidence="2" type="ORF">ECRASSUSDP1_LOCUS7462</name>
</gene>
<reference evidence="2" key="1">
    <citation type="submission" date="2023-07" db="EMBL/GenBank/DDBJ databases">
        <authorList>
            <consortium name="AG Swart"/>
            <person name="Singh M."/>
            <person name="Singh A."/>
            <person name="Seah K."/>
            <person name="Emmerich C."/>
        </authorList>
    </citation>
    <scope>NUCLEOTIDE SEQUENCE</scope>
    <source>
        <strain evidence="2">DP1</strain>
    </source>
</reference>
<keyword evidence="3" id="KW-1185">Reference proteome</keyword>
<feature type="compositionally biased region" description="Basic residues" evidence="1">
    <location>
        <begin position="371"/>
        <end position="383"/>
    </location>
</feature>